<gene>
    <name evidence="5" type="ORF">J2S41_004050</name>
</gene>
<dbReference type="InterPro" id="IPR017150">
    <property type="entry name" value="Pept_M20_glutamate_carboxypep"/>
</dbReference>
<comment type="caution">
    <text evidence="5">The sequence shown here is derived from an EMBL/GenBank/DDBJ whole genome shotgun (WGS) entry which is preliminary data.</text>
</comment>
<organism evidence="5 6">
    <name type="scientific">Catenuloplanes atrovinosus</name>
    <dbReference type="NCBI Taxonomy" id="137266"/>
    <lineage>
        <taxon>Bacteria</taxon>
        <taxon>Bacillati</taxon>
        <taxon>Actinomycetota</taxon>
        <taxon>Actinomycetes</taxon>
        <taxon>Micromonosporales</taxon>
        <taxon>Micromonosporaceae</taxon>
        <taxon>Catenuloplanes</taxon>
    </lineage>
</organism>
<dbReference type="InterPro" id="IPR050072">
    <property type="entry name" value="Peptidase_M20A"/>
</dbReference>
<dbReference type="RefSeq" id="WP_310369465.1">
    <property type="nucleotide sequence ID" value="NZ_JAVDYB010000001.1"/>
</dbReference>
<dbReference type="Gene3D" id="3.30.70.360">
    <property type="match status" value="1"/>
</dbReference>
<dbReference type="GO" id="GO:0046872">
    <property type="term" value="F:metal ion binding"/>
    <property type="evidence" value="ECO:0007669"/>
    <property type="project" value="UniProtKB-KW"/>
</dbReference>
<dbReference type="Pfam" id="PF07687">
    <property type="entry name" value="M20_dimer"/>
    <property type="match status" value="1"/>
</dbReference>
<reference evidence="5" key="1">
    <citation type="submission" date="2023-07" db="EMBL/GenBank/DDBJ databases">
        <title>Sequencing the genomes of 1000 actinobacteria strains.</title>
        <authorList>
            <person name="Klenk H.-P."/>
        </authorList>
    </citation>
    <scope>NUCLEOTIDE SEQUENCE</scope>
    <source>
        <strain evidence="5">DSM 44707</strain>
    </source>
</reference>
<keyword evidence="1" id="KW-0479">Metal-binding</keyword>
<dbReference type="Proteomes" id="UP001183643">
    <property type="component" value="Unassembled WGS sequence"/>
</dbReference>
<evidence type="ECO:0000256" key="1">
    <source>
        <dbReference type="ARBA" id="ARBA00022723"/>
    </source>
</evidence>
<keyword evidence="5" id="KW-0121">Carboxypeptidase</keyword>
<feature type="domain" description="Peptidase M20 dimerisation" evidence="4">
    <location>
        <begin position="170"/>
        <end position="260"/>
    </location>
</feature>
<dbReference type="AlphaFoldDB" id="A0AAE4CAQ3"/>
<dbReference type="PIRSF" id="PIRSF037238">
    <property type="entry name" value="Carboxypeptidase_G2"/>
    <property type="match status" value="1"/>
</dbReference>
<dbReference type="Pfam" id="PF01546">
    <property type="entry name" value="Peptidase_M20"/>
    <property type="match status" value="1"/>
</dbReference>
<dbReference type="InterPro" id="IPR002933">
    <property type="entry name" value="Peptidase_M20"/>
</dbReference>
<name>A0AAE4CAQ3_9ACTN</name>
<keyword evidence="2 5" id="KW-0378">Hydrolase</keyword>
<dbReference type="SUPFAM" id="SSF53187">
    <property type="entry name" value="Zn-dependent exopeptidases"/>
    <property type="match status" value="1"/>
</dbReference>
<dbReference type="SUPFAM" id="SSF55031">
    <property type="entry name" value="Bacterial exopeptidase dimerisation domain"/>
    <property type="match status" value="1"/>
</dbReference>
<evidence type="ECO:0000313" key="5">
    <source>
        <dbReference type="EMBL" id="MDR7277272.1"/>
    </source>
</evidence>
<dbReference type="InterPro" id="IPR036264">
    <property type="entry name" value="Bact_exopeptidase_dim_dom"/>
</dbReference>
<evidence type="ECO:0000256" key="2">
    <source>
        <dbReference type="ARBA" id="ARBA00022801"/>
    </source>
</evidence>
<feature type="active site" evidence="3">
    <location>
        <position position="79"/>
    </location>
</feature>
<dbReference type="GO" id="GO:0004180">
    <property type="term" value="F:carboxypeptidase activity"/>
    <property type="evidence" value="ECO:0007669"/>
    <property type="project" value="UniProtKB-KW"/>
</dbReference>
<proteinExistence type="predicted"/>
<dbReference type="InterPro" id="IPR011650">
    <property type="entry name" value="Peptidase_M20_dimer"/>
</dbReference>
<sequence length="385" mass="38597">MDPSSHPRASLPHLLGTIEALINCESPSADAAAVARSADLVARIGTALLGRAPRRIDGIHLLWRLGDRPGRVLVLGHHDTVWPVGSLATHPYEVRDGVLRGAGCFDMKAGVAMAFHALAVLGEPGGITLLITGDEEIGSPGSRGVIEAEAAGCAAALVLEGAAGGGALKTARKGLGRYVVRALGRAAHAGLAPGHGVNTTVELAHQILRTDALADPARGTTVTPTLLTSGASANTVPADGEFAVDVRASDPAELARVDGALRGLQPVLGGARLEITGGPDRPPLPWSASAGLYDRACRTARRLGLAVPAAAAVGGGSDGNLTAAAGTPTLDGLGAVGGGAHGPDEHVLIDLLPERTALLTALTADLLADPCDGTNSGATIGVPRP</sequence>
<dbReference type="EMBL" id="JAVDYB010000001">
    <property type="protein sequence ID" value="MDR7277272.1"/>
    <property type="molecule type" value="Genomic_DNA"/>
</dbReference>
<dbReference type="EC" id="3.4.17.11" evidence="5"/>
<evidence type="ECO:0000259" key="4">
    <source>
        <dbReference type="Pfam" id="PF07687"/>
    </source>
</evidence>
<protein>
    <submittedName>
        <fullName evidence="5">Glutamate carboxypeptidase</fullName>
        <ecNumber evidence="5">3.4.17.11</ecNumber>
    </submittedName>
</protein>
<dbReference type="PANTHER" id="PTHR43808">
    <property type="entry name" value="ACETYLORNITHINE DEACETYLASE"/>
    <property type="match status" value="1"/>
</dbReference>
<evidence type="ECO:0000313" key="6">
    <source>
        <dbReference type="Proteomes" id="UP001183643"/>
    </source>
</evidence>
<accession>A0AAE4CAQ3</accession>
<keyword evidence="6" id="KW-1185">Reference proteome</keyword>
<keyword evidence="5" id="KW-0645">Protease</keyword>
<evidence type="ECO:0000256" key="3">
    <source>
        <dbReference type="PIRSR" id="PIRSR037238-1"/>
    </source>
</evidence>
<dbReference type="Gene3D" id="3.40.630.10">
    <property type="entry name" value="Zn peptidases"/>
    <property type="match status" value="1"/>
</dbReference>
<dbReference type="PANTHER" id="PTHR43808:SF9">
    <property type="entry name" value="BLL0789 PROTEIN"/>
    <property type="match status" value="1"/>
</dbReference>
<feature type="active site" description="Proton acceptor" evidence="3">
    <location>
        <position position="135"/>
    </location>
</feature>